<dbReference type="AlphaFoldDB" id="G7EAC7"/>
<reference evidence="1 2" key="1">
    <citation type="journal article" date="2011" name="J. Gen. Appl. Microbiol.">
        <title>Draft genome sequencing of the enigmatic basidiomycete Mixia osmundae.</title>
        <authorList>
            <person name="Nishida H."/>
            <person name="Nagatsuka Y."/>
            <person name="Sugiyama J."/>
        </authorList>
    </citation>
    <scope>NUCLEOTIDE SEQUENCE [LARGE SCALE GENOMIC DNA]</scope>
    <source>
        <strain evidence="2">CBS 9802 / IAM 14324 / JCM 22182 / KY 12970</strain>
    </source>
</reference>
<evidence type="ECO:0000313" key="2">
    <source>
        <dbReference type="Proteomes" id="UP000009131"/>
    </source>
</evidence>
<dbReference type="InParanoid" id="G7EAC7"/>
<proteinExistence type="predicted"/>
<dbReference type="EMBL" id="BABT02000234">
    <property type="protein sequence ID" value="GAA99787.1"/>
    <property type="molecule type" value="Genomic_DNA"/>
</dbReference>
<evidence type="ECO:0000313" key="1">
    <source>
        <dbReference type="EMBL" id="GAA99787.1"/>
    </source>
</evidence>
<dbReference type="Proteomes" id="UP000009131">
    <property type="component" value="Unassembled WGS sequence"/>
</dbReference>
<keyword evidence="2" id="KW-1185">Reference proteome</keyword>
<dbReference type="HOGENOM" id="CLU_3191489_0_0_1"/>
<reference evidence="1 2" key="2">
    <citation type="journal article" date="2012" name="Open Biol.">
        <title>Characteristics of nucleosomes and linker DNA regions on the genome of the basidiomycete Mixia osmundae revealed by mono- and dinucleosome mapping.</title>
        <authorList>
            <person name="Nishida H."/>
            <person name="Kondo S."/>
            <person name="Matsumoto T."/>
            <person name="Suzuki Y."/>
            <person name="Yoshikawa H."/>
            <person name="Taylor T.D."/>
            <person name="Sugiyama J."/>
        </authorList>
    </citation>
    <scope>NUCLEOTIDE SEQUENCE [LARGE SCALE GENOMIC DNA]</scope>
    <source>
        <strain evidence="2">CBS 9802 / IAM 14324 / JCM 22182 / KY 12970</strain>
    </source>
</reference>
<organism evidence="1 2">
    <name type="scientific">Mixia osmundae (strain CBS 9802 / IAM 14324 / JCM 22182 / KY 12970)</name>
    <dbReference type="NCBI Taxonomy" id="764103"/>
    <lineage>
        <taxon>Eukaryota</taxon>
        <taxon>Fungi</taxon>
        <taxon>Dikarya</taxon>
        <taxon>Basidiomycota</taxon>
        <taxon>Pucciniomycotina</taxon>
        <taxon>Mixiomycetes</taxon>
        <taxon>Mixiales</taxon>
        <taxon>Mixiaceae</taxon>
        <taxon>Mixia</taxon>
    </lineage>
</organism>
<name>G7EAC7_MIXOS</name>
<sequence length="46" mass="5269">MHNLFRTGPVPGRAGSGPRWLFELPIDCERISIRDSNSMHVADFRE</sequence>
<accession>G7EAC7</accession>
<comment type="caution">
    <text evidence="1">The sequence shown here is derived from an EMBL/GenBank/DDBJ whole genome shotgun (WGS) entry which is preliminary data.</text>
</comment>
<gene>
    <name evidence="1" type="primary">Mo06490</name>
    <name evidence="1" type="ORF">E5Q_06490</name>
</gene>
<protein>
    <submittedName>
        <fullName evidence="1">Uncharacterized protein</fullName>
    </submittedName>
</protein>